<dbReference type="PIRSF" id="PIRSF007663">
    <property type="entry name" value="UCP007663"/>
    <property type="match status" value="1"/>
</dbReference>
<dbReference type="RefSeq" id="WP_098194025.1">
    <property type="nucleotide sequence ID" value="NZ_CP023777.1"/>
</dbReference>
<dbReference type="InterPro" id="IPR049053">
    <property type="entry name" value="AFCA-like_C"/>
</dbReference>
<dbReference type="AlphaFoldDB" id="A0A291QUK1"/>
<sequence length="803" mass="90314">MRNIFLLLFPGLLMTIQLSAQDSTKKAMRLWYEQPATKWVEALPVGNGRMGAMVYGKTDRETIQVNEESVWAGLKFNDANPNAAKVLDDIRKLIFEDKNEEAAELARNNLIAVDAENSTNKARSFRSNQTLMNLHIDYTWDSISNYQRQLDLMSGEVSQQFKAGGYKVSQVVLASAAQNVLVVSIKTDHPKGLQAEFWLDRPAKEGAASECHDCMVRAMDTATLLLSGQIIDKNGKEDKGPEGAHMKFAGMIKILAKDGRVQSTGNKLGVSGSSEVYVLIQGATNYDAQKMDIKGDAVEKCINLMNRVPKDDIAKIRKYAAEDHRKLMERNLFEIADHSPDIPTDKRLALVKQGAIDPFLHTLYYQYGRYLLIGSSRYPGVLPANLQGVWNHYLDAPWNADFHTNINLQMNYWPSEITNLSETTSPLFHFMNAIREQGRITARKMYHARGWVIHHCTDAFGKTGIQNGVEWGTFPMAGTWMCLHFWDHFQYTRDQKFLRQQAYPIMKEHALFLQDYLVKSPEGYLVSVPSSSPENVFKHPVTGKPTGITYGPTMDNQIIREFLRACIAAAKDLKTDDKLVKTWEAMITQLPPNRLTKDGRIMEWIKDYEEVEPGHRHISHLFGLYPGTEINENTPALFAGARKTLEKRLSSGGGHTGWSRAWIINFYARLKDAQAVQNHLQALFVKSTLPNLFDNHPPFQIDGNFGGTAGMAEALMQSHTGVIDLLPALPPSWKDGQITGLRARGGYEVSLYWKSGKLNKVMIKNLNGNNAVPLQYGKLKVTRNLQQGAEEVLDGQLKPVQSL</sequence>
<dbReference type="Pfam" id="PF14498">
    <property type="entry name" value="Glyco_hyd_65N_2"/>
    <property type="match status" value="1"/>
</dbReference>
<dbReference type="PANTHER" id="PTHR31084">
    <property type="entry name" value="ALPHA-L-FUCOSIDASE 2"/>
    <property type="match status" value="1"/>
</dbReference>
<dbReference type="SUPFAM" id="SSF48208">
    <property type="entry name" value="Six-hairpin glycosidases"/>
    <property type="match status" value="1"/>
</dbReference>
<dbReference type="InterPro" id="IPR016518">
    <property type="entry name" value="Alpha-L-fucosidase"/>
</dbReference>
<dbReference type="InterPro" id="IPR054363">
    <property type="entry name" value="GH95_cat"/>
</dbReference>
<evidence type="ECO:0000259" key="4">
    <source>
        <dbReference type="Pfam" id="PF22124"/>
    </source>
</evidence>
<dbReference type="Gene3D" id="1.50.10.10">
    <property type="match status" value="1"/>
</dbReference>
<evidence type="ECO:0000313" key="6">
    <source>
        <dbReference type="Proteomes" id="UP000220133"/>
    </source>
</evidence>
<evidence type="ECO:0000259" key="2">
    <source>
        <dbReference type="Pfam" id="PF14498"/>
    </source>
</evidence>
<evidence type="ECO:0000259" key="3">
    <source>
        <dbReference type="Pfam" id="PF21307"/>
    </source>
</evidence>
<organism evidence="5 6">
    <name type="scientific">Chitinophaga caeni</name>
    <dbReference type="NCBI Taxonomy" id="2029983"/>
    <lineage>
        <taxon>Bacteria</taxon>
        <taxon>Pseudomonadati</taxon>
        <taxon>Bacteroidota</taxon>
        <taxon>Chitinophagia</taxon>
        <taxon>Chitinophagales</taxon>
        <taxon>Chitinophagaceae</taxon>
        <taxon>Chitinophaga</taxon>
    </lineage>
</organism>
<evidence type="ECO:0000313" key="5">
    <source>
        <dbReference type="EMBL" id="ATL47648.1"/>
    </source>
</evidence>
<keyword evidence="1" id="KW-0732">Signal</keyword>
<dbReference type="EMBL" id="CP023777">
    <property type="protein sequence ID" value="ATL47648.1"/>
    <property type="molecule type" value="Genomic_DNA"/>
</dbReference>
<feature type="domain" description="Glycosyl hydrolase family 95 catalytic" evidence="4">
    <location>
        <begin position="314"/>
        <end position="715"/>
    </location>
</feature>
<dbReference type="Pfam" id="PF21307">
    <property type="entry name" value="Glyco_hydro_95_C"/>
    <property type="match status" value="1"/>
</dbReference>
<protein>
    <submittedName>
        <fullName evidence="5">Glycoside hydrolase</fullName>
    </submittedName>
</protein>
<dbReference type="OrthoDB" id="9768507at2"/>
<feature type="chain" id="PRO_5012425913" evidence="1">
    <location>
        <begin position="21"/>
        <end position="803"/>
    </location>
</feature>
<evidence type="ECO:0000256" key="1">
    <source>
        <dbReference type="SAM" id="SignalP"/>
    </source>
</evidence>
<feature type="signal peptide" evidence="1">
    <location>
        <begin position="1"/>
        <end position="20"/>
    </location>
</feature>
<dbReference type="PANTHER" id="PTHR31084:SF0">
    <property type="entry name" value="ALPHA-L-FUCOSIDASE 2"/>
    <property type="match status" value="1"/>
</dbReference>
<dbReference type="GO" id="GO:0004560">
    <property type="term" value="F:alpha-L-fucosidase activity"/>
    <property type="evidence" value="ECO:0007669"/>
    <property type="project" value="InterPro"/>
</dbReference>
<dbReference type="InterPro" id="IPR008928">
    <property type="entry name" value="6-hairpin_glycosidase_sf"/>
</dbReference>
<feature type="domain" description="Alpha fucosidase A-like C-terminal" evidence="3">
    <location>
        <begin position="717"/>
        <end position="788"/>
    </location>
</feature>
<dbReference type="InterPro" id="IPR012341">
    <property type="entry name" value="6hp_glycosidase-like_sf"/>
</dbReference>
<accession>A0A291QUK1</accession>
<keyword evidence="6" id="KW-1185">Reference proteome</keyword>
<dbReference type="Proteomes" id="UP000220133">
    <property type="component" value="Chromosome"/>
</dbReference>
<proteinExistence type="predicted"/>
<gene>
    <name evidence="5" type="ORF">COR50_10990</name>
</gene>
<feature type="domain" description="Glycosyl hydrolase family 95 N-terminal" evidence="2">
    <location>
        <begin position="30"/>
        <end position="288"/>
    </location>
</feature>
<keyword evidence="5" id="KW-0378">Hydrolase</keyword>
<reference evidence="5 6" key="1">
    <citation type="submission" date="2017-10" db="EMBL/GenBank/DDBJ databases">
        <title>Paenichitinophaga pekingensis gen. nov., sp. nov., isolated from activated sludge.</title>
        <authorList>
            <person name="Jin D."/>
            <person name="Kong X."/>
            <person name="Deng Y."/>
            <person name="Bai Z."/>
        </authorList>
    </citation>
    <scope>NUCLEOTIDE SEQUENCE [LARGE SCALE GENOMIC DNA]</scope>
    <source>
        <strain evidence="5 6">13</strain>
    </source>
</reference>
<dbReference type="Pfam" id="PF22124">
    <property type="entry name" value="Glyco_hydro_95_cat"/>
    <property type="match status" value="1"/>
</dbReference>
<dbReference type="KEGG" id="cbae:COR50_10990"/>
<dbReference type="GO" id="GO:0005975">
    <property type="term" value="P:carbohydrate metabolic process"/>
    <property type="evidence" value="ECO:0007669"/>
    <property type="project" value="InterPro"/>
</dbReference>
<name>A0A291QUK1_9BACT</name>
<dbReference type="InterPro" id="IPR027414">
    <property type="entry name" value="GH95_N_dom"/>
</dbReference>